<sequence>MIKRWLRYPMSMRYRFMFVFFILIAVPFALVGYIALSKSEKTIHNSNLDSVVQTGKNLDNFFYYVRNEQDKIMASDELQTLFNDELNDGIDEIDYANKLISYTDTLNYANKLFKIRLFPLNPAEHPVYMKSAYDVVDMNQVPWFEEIVANGRSFWNVFGAEEHSSLFVQSTLGSVKRLHSLKTFQPLGIVVMEIRPSILAEFIYPVKQLDNQKLMLVNKNNEIIYSTDDKYGEIEDSLKPELLASQVSKTMNYEGKSSLISASAVMGGELRLVSIVPLKDLNNPVAVLNKLTLAFLVFYFLLSIFLAGYLTVKYTSPISSLVRQMKVLARNNFKEDSLSRTNLVERSDEVGWLYRGMHNMIGEINKLLKETKESEKRKKQLEFQVLAYQINPHFLYNTLDTIRWKAEAHHIDEISEIVSSLGSLFRLSLNGGKEITNVRKELELLKAYVNIEKVRQSSLVRITYRIEEEILQLPFMRLVLQPLVENAIRHGIADKGDAGMILIQGGLEENGICFRITDNGPGIPEEMRQTLLDPAAATKNDREGGLGLINVHERLRHYFGEAYGLEIESELNKGTTIVLWHPILPEDTTELDG</sequence>
<dbReference type="Pfam" id="PF06580">
    <property type="entry name" value="His_kinase"/>
    <property type="match status" value="1"/>
</dbReference>
<dbReference type="Gene3D" id="6.10.340.10">
    <property type="match status" value="1"/>
</dbReference>
<dbReference type="RefSeq" id="WP_188887141.1">
    <property type="nucleotide sequence ID" value="NZ_BMHY01000001.1"/>
</dbReference>
<dbReference type="SMART" id="SM00387">
    <property type="entry name" value="HATPase_c"/>
    <property type="match status" value="1"/>
</dbReference>
<keyword evidence="3 8" id="KW-0418">Kinase</keyword>
<evidence type="ECO:0000256" key="2">
    <source>
        <dbReference type="ARBA" id="ARBA00022741"/>
    </source>
</evidence>
<dbReference type="AlphaFoldDB" id="A0A917LS83"/>
<dbReference type="PANTHER" id="PTHR34220">
    <property type="entry name" value="SENSOR HISTIDINE KINASE YPDA"/>
    <property type="match status" value="1"/>
</dbReference>
<evidence type="ECO:0000256" key="5">
    <source>
        <dbReference type="ARBA" id="ARBA00023012"/>
    </source>
</evidence>
<evidence type="ECO:0000313" key="9">
    <source>
        <dbReference type="Proteomes" id="UP000600247"/>
    </source>
</evidence>
<keyword evidence="6" id="KW-0812">Transmembrane</keyword>
<dbReference type="PANTHER" id="PTHR34220:SF7">
    <property type="entry name" value="SENSOR HISTIDINE KINASE YPDA"/>
    <property type="match status" value="1"/>
</dbReference>
<dbReference type="EMBL" id="BMHY01000001">
    <property type="protein sequence ID" value="GGG53504.1"/>
    <property type="molecule type" value="Genomic_DNA"/>
</dbReference>
<feature type="transmembrane region" description="Helical" evidence="6">
    <location>
        <begin position="291"/>
        <end position="312"/>
    </location>
</feature>
<protein>
    <submittedName>
        <fullName evidence="8">Sensor histidine kinase YesM</fullName>
    </submittedName>
</protein>
<accession>A0A917LS83</accession>
<evidence type="ECO:0000256" key="6">
    <source>
        <dbReference type="SAM" id="Phobius"/>
    </source>
</evidence>
<dbReference type="Gene3D" id="3.30.565.10">
    <property type="entry name" value="Histidine kinase-like ATPase, C-terminal domain"/>
    <property type="match status" value="1"/>
</dbReference>
<keyword evidence="6" id="KW-0472">Membrane</keyword>
<dbReference type="Pfam" id="PF02518">
    <property type="entry name" value="HATPase_c"/>
    <property type="match status" value="1"/>
</dbReference>
<evidence type="ECO:0000256" key="3">
    <source>
        <dbReference type="ARBA" id="ARBA00022777"/>
    </source>
</evidence>
<dbReference type="InterPro" id="IPR010559">
    <property type="entry name" value="Sig_transdc_His_kin_internal"/>
</dbReference>
<organism evidence="8 9">
    <name type="scientific">Paenibacillus radicis</name>
    <name type="common">ex Gao et al. 2016</name>
    <dbReference type="NCBI Taxonomy" id="1737354"/>
    <lineage>
        <taxon>Bacteria</taxon>
        <taxon>Bacillati</taxon>
        <taxon>Bacillota</taxon>
        <taxon>Bacilli</taxon>
        <taxon>Bacillales</taxon>
        <taxon>Paenibacillaceae</taxon>
        <taxon>Paenibacillus</taxon>
    </lineage>
</organism>
<evidence type="ECO:0000313" key="8">
    <source>
        <dbReference type="EMBL" id="GGG53504.1"/>
    </source>
</evidence>
<dbReference type="InterPro" id="IPR036890">
    <property type="entry name" value="HATPase_C_sf"/>
</dbReference>
<keyword evidence="4" id="KW-0067">ATP-binding</keyword>
<evidence type="ECO:0000256" key="1">
    <source>
        <dbReference type="ARBA" id="ARBA00022679"/>
    </source>
</evidence>
<dbReference type="GO" id="GO:0000155">
    <property type="term" value="F:phosphorelay sensor kinase activity"/>
    <property type="evidence" value="ECO:0007669"/>
    <property type="project" value="InterPro"/>
</dbReference>
<feature type="domain" description="Histidine kinase" evidence="7">
    <location>
        <begin position="476"/>
        <end position="585"/>
    </location>
</feature>
<evidence type="ECO:0000259" key="7">
    <source>
        <dbReference type="PROSITE" id="PS50109"/>
    </source>
</evidence>
<dbReference type="InterPro" id="IPR003594">
    <property type="entry name" value="HATPase_dom"/>
</dbReference>
<comment type="caution">
    <text evidence="8">The sequence shown here is derived from an EMBL/GenBank/DDBJ whole genome shotgun (WGS) entry which is preliminary data.</text>
</comment>
<dbReference type="GO" id="GO:0005524">
    <property type="term" value="F:ATP binding"/>
    <property type="evidence" value="ECO:0007669"/>
    <property type="project" value="UniProtKB-KW"/>
</dbReference>
<evidence type="ECO:0000256" key="4">
    <source>
        <dbReference type="ARBA" id="ARBA00022840"/>
    </source>
</evidence>
<keyword evidence="2" id="KW-0547">Nucleotide-binding</keyword>
<dbReference type="InterPro" id="IPR005467">
    <property type="entry name" value="His_kinase_dom"/>
</dbReference>
<dbReference type="GO" id="GO:0016020">
    <property type="term" value="C:membrane"/>
    <property type="evidence" value="ECO:0007669"/>
    <property type="project" value="InterPro"/>
</dbReference>
<dbReference type="SUPFAM" id="SSF55874">
    <property type="entry name" value="ATPase domain of HSP90 chaperone/DNA topoisomerase II/histidine kinase"/>
    <property type="match status" value="1"/>
</dbReference>
<keyword evidence="5" id="KW-0902">Two-component regulatory system</keyword>
<dbReference type="Proteomes" id="UP000600247">
    <property type="component" value="Unassembled WGS sequence"/>
</dbReference>
<proteinExistence type="predicted"/>
<keyword evidence="1" id="KW-0808">Transferase</keyword>
<name>A0A917LS83_9BACL</name>
<reference evidence="8 9" key="1">
    <citation type="journal article" date="2014" name="Int. J. Syst. Evol. Microbiol.">
        <title>Complete genome sequence of Corynebacterium casei LMG S-19264T (=DSM 44701T), isolated from a smear-ripened cheese.</title>
        <authorList>
            <consortium name="US DOE Joint Genome Institute (JGI-PGF)"/>
            <person name="Walter F."/>
            <person name="Albersmeier A."/>
            <person name="Kalinowski J."/>
            <person name="Ruckert C."/>
        </authorList>
    </citation>
    <scope>NUCLEOTIDE SEQUENCE [LARGE SCALE GENOMIC DNA]</scope>
    <source>
        <strain evidence="8 9">CGMCC 1.15286</strain>
    </source>
</reference>
<dbReference type="PROSITE" id="PS50109">
    <property type="entry name" value="HIS_KIN"/>
    <property type="match status" value="1"/>
</dbReference>
<gene>
    <name evidence="8" type="primary">yesM</name>
    <name evidence="8" type="ORF">GCM10010918_02720</name>
</gene>
<keyword evidence="6" id="KW-1133">Transmembrane helix</keyword>
<dbReference type="InterPro" id="IPR050640">
    <property type="entry name" value="Bact_2-comp_sensor_kinase"/>
</dbReference>
<keyword evidence="9" id="KW-1185">Reference proteome</keyword>